<evidence type="ECO:0000313" key="12">
    <source>
        <dbReference type="Proteomes" id="UP001230188"/>
    </source>
</evidence>
<feature type="transmembrane region" description="Helical" evidence="8">
    <location>
        <begin position="171"/>
        <end position="199"/>
    </location>
</feature>
<comment type="subcellular location">
    <subcellularLocation>
        <location evidence="1">Endomembrane system</location>
        <topology evidence="1">Multi-pass membrane protein</topology>
    </subcellularLocation>
</comment>
<dbReference type="Pfam" id="PF06241">
    <property type="entry name" value="Castor_Poll_mid"/>
    <property type="match status" value="1"/>
</dbReference>
<dbReference type="Proteomes" id="UP001230188">
    <property type="component" value="Unassembled WGS sequence"/>
</dbReference>
<evidence type="ECO:0000256" key="4">
    <source>
        <dbReference type="ARBA" id="ARBA00022692"/>
    </source>
</evidence>
<organism evidence="11 12">
    <name type="scientific">Chrysophaeum taylorii</name>
    <dbReference type="NCBI Taxonomy" id="2483200"/>
    <lineage>
        <taxon>Eukaryota</taxon>
        <taxon>Sar</taxon>
        <taxon>Stramenopiles</taxon>
        <taxon>Ochrophyta</taxon>
        <taxon>Pelagophyceae</taxon>
        <taxon>Pelagomonadales</taxon>
        <taxon>Pelagomonadaceae</taxon>
        <taxon>Chrysophaeum</taxon>
    </lineage>
</organism>
<keyword evidence="3" id="KW-0813">Transport</keyword>
<dbReference type="PANTHER" id="PTHR31563:SF10">
    <property type="entry name" value="ION CHANNEL POLLUX-RELATED"/>
    <property type="match status" value="1"/>
</dbReference>
<comment type="similarity">
    <text evidence="2">Belongs to the castor/pollux (TC 1.A.1.23) family.</text>
</comment>
<name>A0AAD7XQ20_9STRA</name>
<evidence type="ECO:0000313" key="11">
    <source>
        <dbReference type="EMBL" id="KAJ8610022.1"/>
    </source>
</evidence>
<dbReference type="InterPro" id="IPR010420">
    <property type="entry name" value="CASTOR/POLLUX/SYM8_dom"/>
</dbReference>
<feature type="domain" description="CASTOR/POLLUX/SYM8 ion channel conserved" evidence="9">
    <location>
        <begin position="359"/>
        <end position="457"/>
    </location>
</feature>
<dbReference type="EMBL" id="JAQMWT010000122">
    <property type="protein sequence ID" value="KAJ8610022.1"/>
    <property type="molecule type" value="Genomic_DNA"/>
</dbReference>
<evidence type="ECO:0000256" key="2">
    <source>
        <dbReference type="ARBA" id="ARBA00008577"/>
    </source>
</evidence>
<dbReference type="PANTHER" id="PTHR31563">
    <property type="entry name" value="ION CHANNEL POLLUX-RELATED"/>
    <property type="match status" value="1"/>
</dbReference>
<feature type="transmembrane region" description="Helical" evidence="8">
    <location>
        <begin position="138"/>
        <end position="159"/>
    </location>
</feature>
<dbReference type="Pfam" id="PF22614">
    <property type="entry name" value="Slo-like_RCK"/>
    <property type="match status" value="1"/>
</dbReference>
<dbReference type="GO" id="GO:0012505">
    <property type="term" value="C:endomembrane system"/>
    <property type="evidence" value="ECO:0007669"/>
    <property type="project" value="UniProtKB-SubCell"/>
</dbReference>
<keyword evidence="7 8" id="KW-0472">Membrane</keyword>
<evidence type="ECO:0000256" key="8">
    <source>
        <dbReference type="SAM" id="Phobius"/>
    </source>
</evidence>
<keyword evidence="4 8" id="KW-0812">Transmembrane</keyword>
<keyword evidence="12" id="KW-1185">Reference proteome</keyword>
<comment type="caution">
    <text evidence="11">The sequence shown here is derived from an EMBL/GenBank/DDBJ whole genome shotgun (WGS) entry which is preliminary data.</text>
</comment>
<protein>
    <recommendedName>
        <fullName evidence="13">Ion channel</fullName>
    </recommendedName>
</protein>
<keyword evidence="5 8" id="KW-1133">Transmembrane helix</keyword>
<feature type="domain" description="RCK N-terminal" evidence="10">
    <location>
        <begin position="210"/>
        <end position="323"/>
    </location>
</feature>
<evidence type="ECO:0000256" key="5">
    <source>
        <dbReference type="ARBA" id="ARBA00022989"/>
    </source>
</evidence>
<evidence type="ECO:0000259" key="9">
    <source>
        <dbReference type="Pfam" id="PF06241"/>
    </source>
</evidence>
<gene>
    <name evidence="11" type="ORF">CTAYLR_006651</name>
</gene>
<evidence type="ECO:0000259" key="10">
    <source>
        <dbReference type="Pfam" id="PF22614"/>
    </source>
</evidence>
<dbReference type="InterPro" id="IPR044849">
    <property type="entry name" value="CASTOR/POLLUX/SYM8-like"/>
</dbReference>
<sequence length="540" mass="59726">MESFDETPQPPPWQPIVMKGSLVFALMTIVAVTVRQDNSCCVRTDEETCAEGRNPSLEPKLNTWIEVTAAWSAILFLSYIGLAEVYKAMVKLRHARNLRASLVDLLKYRLENWWARNPVAIPLSLAYVTMMTNMLGGLIYNVFTGESLGLAIFHTWMFLSDPSAHTALDTTVATLLGFILTVIGMIICGFMVSIITDLVNEKVANIKKGNSHVIEAGHTCILGYSTNLRPLIAQIAIANESEGGGIVVVLASRPNEFLQKEVSYMGAEVKTTQVVVRSGSPLRVNDLEVVSASTARSIIILADNEVSAEESDAVVMRTVLALSAFERLDGHIVAELRDVDDVDHIQLISQHPIECVVAHDFIGRLMIQCARHRELAPVLESLFGFSEDEIYIAAWPSLVGYTFQDVTRSFRDAIPIGLKRASDGKVIINPEDPDIFVIREDDEIIVIAEDNDSYAPFEDGPVRIVDDLGDEDEGPPRHHVCLELPQNAKLAIAGKSPEGNRPQHFLFLGWRRDVMDMIRFLDEIHAGAICRANLRGGDPQ</sequence>
<keyword evidence="6" id="KW-0406">Ion transport</keyword>
<evidence type="ECO:0000256" key="6">
    <source>
        <dbReference type="ARBA" id="ARBA00023065"/>
    </source>
</evidence>
<dbReference type="Gene3D" id="3.40.50.720">
    <property type="entry name" value="NAD(P)-binding Rossmann-like Domain"/>
    <property type="match status" value="1"/>
</dbReference>
<dbReference type="GO" id="GO:0006813">
    <property type="term" value="P:potassium ion transport"/>
    <property type="evidence" value="ECO:0007669"/>
    <property type="project" value="InterPro"/>
</dbReference>
<dbReference type="InterPro" id="IPR003148">
    <property type="entry name" value="RCK_N"/>
</dbReference>
<proteinExistence type="inferred from homology"/>
<accession>A0AAD7XQ20</accession>
<reference evidence="11" key="1">
    <citation type="submission" date="2023-01" db="EMBL/GenBank/DDBJ databases">
        <title>Metagenome sequencing of chrysophaentin producing Chrysophaeum taylorii.</title>
        <authorList>
            <person name="Davison J."/>
            <person name="Bewley C."/>
        </authorList>
    </citation>
    <scope>NUCLEOTIDE SEQUENCE</scope>
    <source>
        <strain evidence="11">NIES-1699</strain>
    </source>
</reference>
<evidence type="ECO:0000256" key="1">
    <source>
        <dbReference type="ARBA" id="ARBA00004127"/>
    </source>
</evidence>
<dbReference type="AlphaFoldDB" id="A0AAD7XQ20"/>
<evidence type="ECO:0008006" key="13">
    <source>
        <dbReference type="Google" id="ProtNLM"/>
    </source>
</evidence>
<evidence type="ECO:0000256" key="7">
    <source>
        <dbReference type="ARBA" id="ARBA00023136"/>
    </source>
</evidence>
<evidence type="ECO:0000256" key="3">
    <source>
        <dbReference type="ARBA" id="ARBA00022448"/>
    </source>
</evidence>